<gene>
    <name evidence="3" type="ORF">ACFSKK_02695</name>
</gene>
<accession>A0ABW5BR49</accession>
<evidence type="ECO:0000256" key="1">
    <source>
        <dbReference type="SAM" id="Phobius"/>
    </source>
</evidence>
<feature type="domain" description="CAAX prenyl protease 2/Lysostaphin resistance protein A-like" evidence="2">
    <location>
        <begin position="63"/>
        <end position="152"/>
    </location>
</feature>
<feature type="transmembrane region" description="Helical" evidence="1">
    <location>
        <begin position="93"/>
        <end position="109"/>
    </location>
</feature>
<keyword evidence="1" id="KW-1133">Transmembrane helix</keyword>
<feature type="transmembrane region" description="Helical" evidence="1">
    <location>
        <begin position="24"/>
        <end position="48"/>
    </location>
</feature>
<dbReference type="PANTHER" id="PTHR39430:SF1">
    <property type="entry name" value="PROTEASE"/>
    <property type="match status" value="1"/>
</dbReference>
<dbReference type="EMBL" id="JBHUIK010000001">
    <property type="protein sequence ID" value="MFD2212617.1"/>
    <property type="molecule type" value="Genomic_DNA"/>
</dbReference>
<reference evidence="4" key="1">
    <citation type="journal article" date="2019" name="Int. J. Syst. Evol. Microbiol.">
        <title>The Global Catalogue of Microorganisms (GCM) 10K type strain sequencing project: providing services to taxonomists for standard genome sequencing and annotation.</title>
        <authorList>
            <consortium name="The Broad Institute Genomics Platform"/>
            <consortium name="The Broad Institute Genome Sequencing Center for Infectious Disease"/>
            <person name="Wu L."/>
            <person name="Ma J."/>
        </authorList>
    </citation>
    <scope>NUCLEOTIDE SEQUENCE [LARGE SCALE GENOMIC DNA]</scope>
    <source>
        <strain evidence="4">CGMCC 1.15474</strain>
    </source>
</reference>
<sequence length="227" mass="25581">MKKENKWKMLLSPVIFDRYSKSDIFVGLGITTFAMAGIFITSLFFGLIEITNVGFDARMIGYYTGLIFLSAGYEELIFRCILLTILIKVLKKSWIALLITSIYFGYVHLDNDYATVLSAVSNGIGGIMYGLAFLFTRKIWLPWALHFAWNYLQAPILGFPVSGFEVQGIISLKLLDHSWLSGGFYGPEGGIVGISFRFVVIGLVVFWIKKSRGKVKKKIIEQDYIPA</sequence>
<evidence type="ECO:0000313" key="4">
    <source>
        <dbReference type="Proteomes" id="UP001597318"/>
    </source>
</evidence>
<comment type="caution">
    <text evidence="3">The sequence shown here is derived from an EMBL/GenBank/DDBJ whole genome shotgun (WGS) entry which is preliminary data.</text>
</comment>
<organism evidence="3 4">
    <name type="scientific">Metabacillus endolithicus</name>
    <dbReference type="NCBI Taxonomy" id="1535204"/>
    <lineage>
        <taxon>Bacteria</taxon>
        <taxon>Bacillati</taxon>
        <taxon>Bacillota</taxon>
        <taxon>Bacilli</taxon>
        <taxon>Bacillales</taxon>
        <taxon>Bacillaceae</taxon>
        <taxon>Metabacillus</taxon>
    </lineage>
</organism>
<feature type="transmembrane region" description="Helical" evidence="1">
    <location>
        <begin position="60"/>
        <end position="86"/>
    </location>
</feature>
<feature type="transmembrane region" description="Helical" evidence="1">
    <location>
        <begin position="147"/>
        <end position="170"/>
    </location>
</feature>
<keyword evidence="3" id="KW-0378">Hydrolase</keyword>
<dbReference type="PANTHER" id="PTHR39430">
    <property type="entry name" value="MEMBRANE-ASSOCIATED PROTEASE-RELATED"/>
    <property type="match status" value="1"/>
</dbReference>
<feature type="transmembrane region" description="Helical" evidence="1">
    <location>
        <begin position="115"/>
        <end position="135"/>
    </location>
</feature>
<dbReference type="InterPro" id="IPR003675">
    <property type="entry name" value="Rce1/LyrA-like_dom"/>
</dbReference>
<dbReference type="Proteomes" id="UP001597318">
    <property type="component" value="Unassembled WGS sequence"/>
</dbReference>
<evidence type="ECO:0000259" key="2">
    <source>
        <dbReference type="Pfam" id="PF02517"/>
    </source>
</evidence>
<feature type="transmembrane region" description="Helical" evidence="1">
    <location>
        <begin position="190"/>
        <end position="208"/>
    </location>
</feature>
<keyword evidence="4" id="KW-1185">Reference proteome</keyword>
<proteinExistence type="predicted"/>
<protein>
    <submittedName>
        <fullName evidence="3">CPBP family intramembrane glutamic endopeptidase</fullName>
        <ecNumber evidence="3">3.4.-.-</ecNumber>
    </submittedName>
</protein>
<dbReference type="RefSeq" id="WP_247342081.1">
    <property type="nucleotide sequence ID" value="NZ_CP095550.1"/>
</dbReference>
<evidence type="ECO:0000313" key="3">
    <source>
        <dbReference type="EMBL" id="MFD2212617.1"/>
    </source>
</evidence>
<keyword evidence="1" id="KW-0472">Membrane</keyword>
<keyword evidence="1" id="KW-0812">Transmembrane</keyword>
<dbReference type="Pfam" id="PF02517">
    <property type="entry name" value="Rce1-like"/>
    <property type="match status" value="1"/>
</dbReference>
<name>A0ABW5BR49_9BACI</name>
<dbReference type="GO" id="GO:0016787">
    <property type="term" value="F:hydrolase activity"/>
    <property type="evidence" value="ECO:0007669"/>
    <property type="project" value="UniProtKB-KW"/>
</dbReference>
<dbReference type="EC" id="3.4.-.-" evidence="3"/>